<dbReference type="Gene3D" id="3.40.50.720">
    <property type="entry name" value="NAD(P)-binding Rossmann-like Domain"/>
    <property type="match status" value="1"/>
</dbReference>
<evidence type="ECO:0000256" key="1">
    <source>
        <dbReference type="ARBA" id="ARBA00006328"/>
    </source>
</evidence>
<proteinExistence type="inferred from homology"/>
<dbReference type="Gene3D" id="3.90.25.10">
    <property type="entry name" value="UDP-galactose 4-epimerase, domain 1"/>
    <property type="match status" value="1"/>
</dbReference>
<dbReference type="InterPro" id="IPR036291">
    <property type="entry name" value="NAD(P)-bd_dom_sf"/>
</dbReference>
<keyword evidence="2" id="KW-0521">NADP</keyword>
<dbReference type="STRING" id="1077348.A0A2G8SJM4"/>
<keyword evidence="3" id="KW-0732">Signal</keyword>
<name>A0A2G8SJM4_9APHY</name>
<dbReference type="PANTHER" id="PTHR42748">
    <property type="entry name" value="NITROGEN METABOLITE REPRESSION PROTEIN NMRA FAMILY MEMBER"/>
    <property type="match status" value="1"/>
</dbReference>
<gene>
    <name evidence="5" type="ORF">GSI_03680</name>
</gene>
<evidence type="ECO:0000313" key="5">
    <source>
        <dbReference type="EMBL" id="PIL33972.1"/>
    </source>
</evidence>
<feature type="chain" id="PRO_5013802479" description="NmrA-like domain-containing protein" evidence="3">
    <location>
        <begin position="19"/>
        <end position="359"/>
    </location>
</feature>
<dbReference type="CDD" id="cd05251">
    <property type="entry name" value="NmrA_like_SDR_a"/>
    <property type="match status" value="1"/>
</dbReference>
<comment type="similarity">
    <text evidence="1">Belongs to the NmrA-type oxidoreductase family.</text>
</comment>
<accession>A0A2G8SJM4</accession>
<dbReference type="AlphaFoldDB" id="A0A2G8SJM4"/>
<evidence type="ECO:0000256" key="2">
    <source>
        <dbReference type="ARBA" id="ARBA00022857"/>
    </source>
</evidence>
<dbReference type="OrthoDB" id="300709at2759"/>
<organism evidence="5 6">
    <name type="scientific">Ganoderma sinense ZZ0214-1</name>
    <dbReference type="NCBI Taxonomy" id="1077348"/>
    <lineage>
        <taxon>Eukaryota</taxon>
        <taxon>Fungi</taxon>
        <taxon>Dikarya</taxon>
        <taxon>Basidiomycota</taxon>
        <taxon>Agaricomycotina</taxon>
        <taxon>Agaricomycetes</taxon>
        <taxon>Polyporales</taxon>
        <taxon>Polyporaceae</taxon>
        <taxon>Ganoderma</taxon>
    </lineage>
</organism>
<reference evidence="5 6" key="1">
    <citation type="journal article" date="2015" name="Sci. Rep.">
        <title>Chromosome-level genome map provides insights into diverse defense mechanisms in the medicinal fungus Ganoderma sinense.</title>
        <authorList>
            <person name="Zhu Y."/>
            <person name="Xu J."/>
            <person name="Sun C."/>
            <person name="Zhou S."/>
            <person name="Xu H."/>
            <person name="Nelson D.R."/>
            <person name="Qian J."/>
            <person name="Song J."/>
            <person name="Luo H."/>
            <person name="Xiang L."/>
            <person name="Li Y."/>
            <person name="Xu Z."/>
            <person name="Ji A."/>
            <person name="Wang L."/>
            <person name="Lu S."/>
            <person name="Hayward A."/>
            <person name="Sun W."/>
            <person name="Li X."/>
            <person name="Schwartz D.C."/>
            <person name="Wang Y."/>
            <person name="Chen S."/>
        </authorList>
    </citation>
    <scope>NUCLEOTIDE SEQUENCE [LARGE SCALE GENOMIC DNA]</scope>
    <source>
        <strain evidence="5 6">ZZ0214-1</strain>
    </source>
</reference>
<dbReference type="InterPro" id="IPR008030">
    <property type="entry name" value="NmrA-like"/>
</dbReference>
<dbReference type="GO" id="GO:0005634">
    <property type="term" value="C:nucleus"/>
    <property type="evidence" value="ECO:0007669"/>
    <property type="project" value="TreeGrafter"/>
</dbReference>
<dbReference type="InterPro" id="IPR051164">
    <property type="entry name" value="NmrA-like_oxidored"/>
</dbReference>
<keyword evidence="6" id="KW-1185">Reference proteome</keyword>
<evidence type="ECO:0000259" key="4">
    <source>
        <dbReference type="Pfam" id="PF05368"/>
    </source>
</evidence>
<dbReference type="EMBL" id="AYKW01000006">
    <property type="protein sequence ID" value="PIL33972.1"/>
    <property type="molecule type" value="Genomic_DNA"/>
</dbReference>
<feature type="signal peptide" evidence="3">
    <location>
        <begin position="1"/>
        <end position="18"/>
    </location>
</feature>
<dbReference type="PANTHER" id="PTHR42748:SF14">
    <property type="entry name" value="SNOAL-LIKE DOMAIN-CONTAINING PROTEIN"/>
    <property type="match status" value="1"/>
</dbReference>
<feature type="domain" description="NmrA-like" evidence="4">
    <location>
        <begin position="5"/>
        <end position="259"/>
    </location>
</feature>
<dbReference type="Proteomes" id="UP000230002">
    <property type="component" value="Unassembled WGS sequence"/>
</dbReference>
<protein>
    <recommendedName>
        <fullName evidence="4">NmrA-like domain-containing protein</fullName>
    </recommendedName>
</protein>
<evidence type="ECO:0000256" key="3">
    <source>
        <dbReference type="SAM" id="SignalP"/>
    </source>
</evidence>
<evidence type="ECO:0000313" key="6">
    <source>
        <dbReference type="Proteomes" id="UP000230002"/>
    </source>
</evidence>
<dbReference type="Pfam" id="PF05368">
    <property type="entry name" value="NmrA"/>
    <property type="match status" value="1"/>
</dbReference>
<sequence length="359" mass="40521">MSSHKKLILVVGATGAQGLAVVDALLQPQADGSPSPYAVRALTRYPDHARAQELARKGVEVVKGSVQDFGSIAQALKGVYGVFVNTDTWTLSEAQEVFVGLRVFELAKEAGTVRHYVWSGLDNIFKKGNYNPKFYAAHYTAKSRVADWMKAQESVVANDKLSWSVLTTGPYMDMLNIDVFGPIKQRDDGTYVFASPIRSGHVPMIALEDLGFFARYIFDHRAETSGRELEVASDYVGWEYLVETFRKVTGKKAEWLPLTTEQWMALFKHTDVPVHADEQGKPGAMTFKQSFSRWWEIYAEDVVRRDMEMLRRIHPGLLSVEQWMRKHKYEGEWQTGMLKGRGPEGETGFVPDFEAIGRL</sequence>
<dbReference type="SUPFAM" id="SSF51735">
    <property type="entry name" value="NAD(P)-binding Rossmann-fold domains"/>
    <property type="match status" value="1"/>
</dbReference>
<comment type="caution">
    <text evidence="5">The sequence shown here is derived from an EMBL/GenBank/DDBJ whole genome shotgun (WGS) entry which is preliminary data.</text>
</comment>